<gene>
    <name evidence="1" type="ORF">TOL_2173</name>
</gene>
<proteinExistence type="predicted"/>
<dbReference type="GeneID" id="79176989"/>
<dbReference type="HOGENOM" id="CLU_2884439_0_0_6"/>
<dbReference type="KEGG" id="tol:TOL_2173"/>
<dbReference type="EMBL" id="HF680312">
    <property type="protein sequence ID" value="CCU72578.1"/>
    <property type="molecule type" value="Genomic_DNA"/>
</dbReference>
<dbReference type="Proteomes" id="UP000011866">
    <property type="component" value="Chromosome"/>
</dbReference>
<protein>
    <submittedName>
        <fullName evidence="1">Uncharacterized protein</fullName>
    </submittedName>
</protein>
<reference evidence="1 2" key="1">
    <citation type="journal article" date="2013" name="Genome Announc.">
        <title>Genome Sequence of Thalassolituus oleivorans MIL-1 (DSM 14913T).</title>
        <authorList>
            <person name="Golyshin P.N."/>
            <person name="Werner J."/>
            <person name="Chernikova T.N."/>
            <person name="Tran H."/>
            <person name="Ferrer M."/>
            <person name="Yakimov M.M."/>
            <person name="Teeling H."/>
            <person name="Golyshina O.V."/>
        </authorList>
    </citation>
    <scope>NUCLEOTIDE SEQUENCE [LARGE SCALE GENOMIC DNA]</scope>
    <source>
        <strain evidence="1 2">MIL-1</strain>
    </source>
</reference>
<evidence type="ECO:0000313" key="1">
    <source>
        <dbReference type="EMBL" id="CCU72578.1"/>
    </source>
</evidence>
<keyword evidence="2" id="KW-1185">Reference proteome</keyword>
<dbReference type="AlphaFoldDB" id="M5DSV4"/>
<sequence>MHNFPYQKTLNFKNSLYEFTEYHLVGKDAVLVAPVLGIIRDRLGRAGLRFEEVLSVPNGDQIF</sequence>
<evidence type="ECO:0000313" key="2">
    <source>
        <dbReference type="Proteomes" id="UP000011866"/>
    </source>
</evidence>
<accession>M5DSV4</accession>
<organism evidence="1 2">
    <name type="scientific">Thalassolituus oleivorans MIL-1</name>
    <dbReference type="NCBI Taxonomy" id="1298593"/>
    <lineage>
        <taxon>Bacteria</taxon>
        <taxon>Pseudomonadati</taxon>
        <taxon>Pseudomonadota</taxon>
        <taxon>Gammaproteobacteria</taxon>
        <taxon>Oceanospirillales</taxon>
        <taxon>Oceanospirillaceae</taxon>
        <taxon>Thalassolituus</taxon>
    </lineage>
</organism>
<dbReference type="RefSeq" id="WP_015487298.1">
    <property type="nucleotide sequence ID" value="NC_020888.1"/>
</dbReference>
<name>M5DSV4_9GAMM</name>